<evidence type="ECO:0000313" key="2">
    <source>
        <dbReference type="EMBL" id="MFE1754997.1"/>
    </source>
</evidence>
<feature type="compositionally biased region" description="Polar residues" evidence="1">
    <location>
        <begin position="1"/>
        <end position="25"/>
    </location>
</feature>
<evidence type="ECO:0000313" key="3">
    <source>
        <dbReference type="Proteomes" id="UP001599756"/>
    </source>
</evidence>
<comment type="caution">
    <text evidence="2">The sequence shown here is derived from an EMBL/GenBank/DDBJ whole genome shotgun (WGS) entry which is preliminary data.</text>
</comment>
<feature type="compositionally biased region" description="Basic and acidic residues" evidence="1">
    <location>
        <begin position="32"/>
        <end position="43"/>
    </location>
</feature>
<proteinExistence type="predicted"/>
<dbReference type="RefSeq" id="WP_381843077.1">
    <property type="nucleotide sequence ID" value="NZ_JBHYTS010000073.1"/>
</dbReference>
<reference evidence="2 3" key="1">
    <citation type="submission" date="2024-09" db="EMBL/GenBank/DDBJ databases">
        <title>The Natural Products Discovery Center: Release of the First 8490 Sequenced Strains for Exploring Actinobacteria Biosynthetic Diversity.</title>
        <authorList>
            <person name="Kalkreuter E."/>
            <person name="Kautsar S.A."/>
            <person name="Yang D."/>
            <person name="Bader C.D."/>
            <person name="Teijaro C.N."/>
            <person name="Fluegel L."/>
            <person name="Davis C.M."/>
            <person name="Simpson J.R."/>
            <person name="Lauterbach L."/>
            <person name="Steele A.D."/>
            <person name="Gui C."/>
            <person name="Meng S."/>
            <person name="Li G."/>
            <person name="Viehrig K."/>
            <person name="Ye F."/>
            <person name="Su P."/>
            <person name="Kiefer A.F."/>
            <person name="Nichols A."/>
            <person name="Cepeda A.J."/>
            <person name="Yan W."/>
            <person name="Fan B."/>
            <person name="Jiang Y."/>
            <person name="Adhikari A."/>
            <person name="Zheng C.-J."/>
            <person name="Schuster L."/>
            <person name="Cowan T.M."/>
            <person name="Smanski M.J."/>
            <person name="Chevrette M.G."/>
            <person name="De Carvalho L.P.S."/>
            <person name="Shen B."/>
        </authorList>
    </citation>
    <scope>NUCLEOTIDE SEQUENCE [LARGE SCALE GENOMIC DNA]</scope>
    <source>
        <strain evidence="2 3">NPDC059500</strain>
    </source>
</reference>
<dbReference type="EMBL" id="JBHYTS010000073">
    <property type="protein sequence ID" value="MFE1754997.1"/>
    <property type="molecule type" value="Genomic_DNA"/>
</dbReference>
<evidence type="ECO:0000256" key="1">
    <source>
        <dbReference type="SAM" id="MobiDB-lite"/>
    </source>
</evidence>
<keyword evidence="3" id="KW-1185">Reference proteome</keyword>
<protein>
    <submittedName>
        <fullName evidence="2">Uncharacterized protein</fullName>
    </submittedName>
</protein>
<organism evidence="2 3">
    <name type="scientific">Streptomyces anandii</name>
    <dbReference type="NCBI Taxonomy" id="285454"/>
    <lineage>
        <taxon>Bacteria</taxon>
        <taxon>Bacillati</taxon>
        <taxon>Actinomycetota</taxon>
        <taxon>Actinomycetes</taxon>
        <taxon>Kitasatosporales</taxon>
        <taxon>Streptomycetaceae</taxon>
        <taxon>Streptomyces</taxon>
    </lineage>
</organism>
<feature type="region of interest" description="Disordered" evidence="1">
    <location>
        <begin position="1"/>
        <end position="48"/>
    </location>
</feature>
<sequence>MTQQISAQRGGQNNACGNESNSGITVTGGGRYETRCADKDASRTSRSVVHNGDARAVDGDSASSWFAQTAAQSGRQNNACNNGNDVALTGAGNRVEGQCVAIDRSTNIGTVYS</sequence>
<name>A0ABW6HED7_9ACTN</name>
<gene>
    <name evidence="2" type="ORF">ACFW88_31420</name>
</gene>
<dbReference type="Proteomes" id="UP001599756">
    <property type="component" value="Unassembled WGS sequence"/>
</dbReference>
<accession>A0ABW6HED7</accession>